<dbReference type="Proteomes" id="UP001500994">
    <property type="component" value="Unassembled WGS sequence"/>
</dbReference>
<keyword evidence="7" id="KW-1185">Reference proteome</keyword>
<dbReference type="SUPFAM" id="SSF53901">
    <property type="entry name" value="Thiolase-like"/>
    <property type="match status" value="1"/>
</dbReference>
<dbReference type="Pfam" id="PF08541">
    <property type="entry name" value="ACP_syn_III_C"/>
    <property type="match status" value="1"/>
</dbReference>
<accession>A0ABP6E1W8</accession>
<dbReference type="NCBIfam" id="NF006829">
    <property type="entry name" value="PRK09352.1"/>
    <property type="match status" value="1"/>
</dbReference>
<dbReference type="PANTHER" id="PTHR34069:SF2">
    <property type="entry name" value="BETA-KETOACYL-[ACYL-CARRIER-PROTEIN] SYNTHASE III"/>
    <property type="match status" value="1"/>
</dbReference>
<protein>
    <submittedName>
        <fullName evidence="6">Beta-ketoacyl-ACP synthase III</fullName>
    </submittedName>
</protein>
<dbReference type="Gene3D" id="3.40.47.10">
    <property type="match status" value="1"/>
</dbReference>
<reference evidence="7" key="1">
    <citation type="journal article" date="2019" name="Int. J. Syst. Evol. Microbiol.">
        <title>The Global Catalogue of Microorganisms (GCM) 10K type strain sequencing project: providing services to taxonomists for standard genome sequencing and annotation.</title>
        <authorList>
            <consortium name="The Broad Institute Genomics Platform"/>
            <consortium name="The Broad Institute Genome Sequencing Center for Infectious Disease"/>
            <person name="Wu L."/>
            <person name="Ma J."/>
        </authorList>
    </citation>
    <scope>NUCLEOTIDE SEQUENCE [LARGE SCALE GENOMIC DNA]</scope>
    <source>
        <strain evidence="7">JCM 16374</strain>
    </source>
</reference>
<organism evidence="6 7">
    <name type="scientific">Streptomyces lunalinharesii</name>
    <dbReference type="NCBI Taxonomy" id="333384"/>
    <lineage>
        <taxon>Bacteria</taxon>
        <taxon>Bacillati</taxon>
        <taxon>Actinomycetota</taxon>
        <taxon>Actinomycetes</taxon>
        <taxon>Kitasatosporales</taxon>
        <taxon>Streptomycetaceae</taxon>
        <taxon>Streptomyces</taxon>
    </lineage>
</organism>
<dbReference type="PANTHER" id="PTHR34069">
    <property type="entry name" value="3-OXOACYL-[ACYL-CARRIER-PROTEIN] SYNTHASE 3"/>
    <property type="match status" value="1"/>
</dbReference>
<dbReference type="InterPro" id="IPR013751">
    <property type="entry name" value="ACP_syn_III_N"/>
</dbReference>
<sequence>MLEALSGFVPPHPVHNTNLPAAWGVDDQWVQSLTGVITRYHAGPGQATSDLAFEAARRVLDASGGQAPNAVLLATSTPDRPCPATAPLLAARLGMVGVPAFDLAAVCTGFIYALAVGQGLITAGTASRVLVVAADIWSTLVHPDDRSAGVVLGDGAGAVLLRAGQKNEPGALLGFDLGSDGTGEDLITIRGAGARERAMAAPLSERERYFTMAGFRVFQRAVTAMTQSTKRTLTRADWLPDQLNHLVPHQANSRILAAVAERLGIPTQRVITTLARTGNTGVASIPLALADAAADNRLSPGERVVLTAFGGGLTWGSAALYWPNLPATASPYPAQPLKPTRP</sequence>
<evidence type="ECO:0000256" key="3">
    <source>
        <dbReference type="ARBA" id="ARBA00023315"/>
    </source>
</evidence>
<feature type="domain" description="Beta-ketoacyl-[acyl-carrier-protein] synthase III C-terminal" evidence="4">
    <location>
        <begin position="233"/>
        <end position="322"/>
    </location>
</feature>
<evidence type="ECO:0000259" key="4">
    <source>
        <dbReference type="Pfam" id="PF08541"/>
    </source>
</evidence>
<evidence type="ECO:0000313" key="6">
    <source>
        <dbReference type="EMBL" id="GAA2656375.1"/>
    </source>
</evidence>
<comment type="caution">
    <text evidence="6">The sequence shown here is derived from an EMBL/GenBank/DDBJ whole genome shotgun (WGS) entry which is preliminary data.</text>
</comment>
<evidence type="ECO:0000259" key="5">
    <source>
        <dbReference type="Pfam" id="PF08545"/>
    </source>
</evidence>
<keyword evidence="1" id="KW-0963">Cytoplasm</keyword>
<dbReference type="EMBL" id="BAAARK010000005">
    <property type="protein sequence ID" value="GAA2656375.1"/>
    <property type="molecule type" value="Genomic_DNA"/>
</dbReference>
<dbReference type="InterPro" id="IPR016039">
    <property type="entry name" value="Thiolase-like"/>
</dbReference>
<keyword evidence="3" id="KW-0012">Acyltransferase</keyword>
<dbReference type="CDD" id="cd00830">
    <property type="entry name" value="KAS_III"/>
    <property type="match status" value="1"/>
</dbReference>
<gene>
    <name evidence="6" type="ORF">GCM10009864_22950</name>
</gene>
<keyword evidence="2" id="KW-0808">Transferase</keyword>
<evidence type="ECO:0000313" key="7">
    <source>
        <dbReference type="Proteomes" id="UP001500994"/>
    </source>
</evidence>
<dbReference type="Pfam" id="PF08545">
    <property type="entry name" value="ACP_syn_III"/>
    <property type="match status" value="1"/>
</dbReference>
<feature type="domain" description="Beta-ketoacyl-[acyl-carrier-protein] synthase III N-terminal" evidence="5">
    <location>
        <begin position="101"/>
        <end position="181"/>
    </location>
</feature>
<evidence type="ECO:0000256" key="2">
    <source>
        <dbReference type="ARBA" id="ARBA00022679"/>
    </source>
</evidence>
<proteinExistence type="predicted"/>
<name>A0ABP6E1W8_9ACTN</name>
<dbReference type="InterPro" id="IPR013747">
    <property type="entry name" value="ACP_syn_III_C"/>
</dbReference>
<evidence type="ECO:0000256" key="1">
    <source>
        <dbReference type="ARBA" id="ARBA00022490"/>
    </source>
</evidence>